<name>A0A448WKG0_9PLAT</name>
<reference evidence="1" key="1">
    <citation type="submission" date="2018-11" db="EMBL/GenBank/DDBJ databases">
        <authorList>
            <consortium name="Pathogen Informatics"/>
        </authorList>
    </citation>
    <scope>NUCLEOTIDE SEQUENCE</scope>
</reference>
<sequence>MDEAVWSRPSRQSRFPRLASLDGSADPLGSKRWFLQLPPAQAREQPVTQSLRCRCVRCSRRQICTTLALAPQDSSQVHVYQDYSSIALACPRFSNLVLLSGRPFCPSKHVTPQRQTVALVHSHKLCRSSRRHRGESR</sequence>
<dbReference type="AlphaFoldDB" id="A0A448WKG0"/>
<evidence type="ECO:0000313" key="1">
    <source>
        <dbReference type="EMBL" id="VEL13943.1"/>
    </source>
</evidence>
<accession>A0A448WKG0</accession>
<protein>
    <submittedName>
        <fullName evidence="1">Uncharacterized protein</fullName>
    </submittedName>
</protein>
<evidence type="ECO:0000313" key="2">
    <source>
        <dbReference type="Proteomes" id="UP000784294"/>
    </source>
</evidence>
<proteinExistence type="predicted"/>
<keyword evidence="2" id="KW-1185">Reference proteome</keyword>
<dbReference type="EMBL" id="CAAALY010019468">
    <property type="protein sequence ID" value="VEL13943.1"/>
    <property type="molecule type" value="Genomic_DNA"/>
</dbReference>
<comment type="caution">
    <text evidence="1">The sequence shown here is derived from an EMBL/GenBank/DDBJ whole genome shotgun (WGS) entry which is preliminary data.</text>
</comment>
<gene>
    <name evidence="1" type="ORF">PXEA_LOCUS7383</name>
</gene>
<dbReference type="Proteomes" id="UP000784294">
    <property type="component" value="Unassembled WGS sequence"/>
</dbReference>
<organism evidence="1 2">
    <name type="scientific">Protopolystoma xenopodis</name>
    <dbReference type="NCBI Taxonomy" id="117903"/>
    <lineage>
        <taxon>Eukaryota</taxon>
        <taxon>Metazoa</taxon>
        <taxon>Spiralia</taxon>
        <taxon>Lophotrochozoa</taxon>
        <taxon>Platyhelminthes</taxon>
        <taxon>Monogenea</taxon>
        <taxon>Polyopisthocotylea</taxon>
        <taxon>Polystomatidea</taxon>
        <taxon>Polystomatidae</taxon>
        <taxon>Protopolystoma</taxon>
    </lineage>
</organism>